<feature type="compositionally biased region" description="Basic and acidic residues" evidence="1">
    <location>
        <begin position="11"/>
        <end position="20"/>
    </location>
</feature>
<name>A0A4V2SRK9_9RHOB</name>
<dbReference type="Proteomes" id="UP000294835">
    <property type="component" value="Unassembled WGS sequence"/>
</dbReference>
<keyword evidence="3" id="KW-1185">Reference proteome</keyword>
<evidence type="ECO:0000313" key="2">
    <source>
        <dbReference type="EMBL" id="TCP43246.1"/>
    </source>
</evidence>
<dbReference type="AlphaFoldDB" id="A0A4V2SRK9"/>
<comment type="caution">
    <text evidence="2">The sequence shown here is derived from an EMBL/GenBank/DDBJ whole genome shotgun (WGS) entry which is preliminary data.</text>
</comment>
<sequence length="32" mass="3715">MSRAHRPGRPPKIDGDPELRAFIRAHRPDDLH</sequence>
<reference evidence="2 3" key="1">
    <citation type="submission" date="2019-03" db="EMBL/GenBank/DDBJ databases">
        <title>Genomic Encyclopedia of Type Strains, Phase IV (KMG-IV): sequencing the most valuable type-strain genomes for metagenomic binning, comparative biology and taxonomic classification.</title>
        <authorList>
            <person name="Goeker M."/>
        </authorList>
    </citation>
    <scope>NUCLEOTIDE SEQUENCE [LARGE SCALE GENOMIC DNA]</scope>
    <source>
        <strain evidence="2 3">DSM 18063</strain>
    </source>
</reference>
<proteinExistence type="predicted"/>
<accession>A0A4V2SRK9</accession>
<protein>
    <submittedName>
        <fullName evidence="2">Uncharacterized protein</fullName>
    </submittedName>
</protein>
<dbReference type="EMBL" id="SLXP01000002">
    <property type="protein sequence ID" value="TCP43246.1"/>
    <property type="molecule type" value="Genomic_DNA"/>
</dbReference>
<evidence type="ECO:0000256" key="1">
    <source>
        <dbReference type="SAM" id="MobiDB-lite"/>
    </source>
</evidence>
<gene>
    <name evidence="2" type="ORF">EV662_102443</name>
</gene>
<organism evidence="2 3">
    <name type="scientific">Rhodovulum marinum</name>
    <dbReference type="NCBI Taxonomy" id="320662"/>
    <lineage>
        <taxon>Bacteria</taxon>
        <taxon>Pseudomonadati</taxon>
        <taxon>Pseudomonadota</taxon>
        <taxon>Alphaproteobacteria</taxon>
        <taxon>Rhodobacterales</taxon>
        <taxon>Paracoccaceae</taxon>
        <taxon>Rhodovulum</taxon>
    </lineage>
</organism>
<evidence type="ECO:0000313" key="3">
    <source>
        <dbReference type="Proteomes" id="UP000294835"/>
    </source>
</evidence>
<feature type="region of interest" description="Disordered" evidence="1">
    <location>
        <begin position="1"/>
        <end position="20"/>
    </location>
</feature>